<sequence length="229" mass="25080">MQKCTIYILEMINVLTLRTHGNRIQILLPREADQDKEGVPSCLVMTGLTADMELLVPKLPAGHVMCVAMLKEHSHMGQRSLVRDVCSPDKWMPNFDTAVCSAGIVIPPVSTPTASSSSLCGRARKQWLVSSSSSRSASLWAGALRTDKETRETSMSAAQMVLVCIALYGRERAVQTTILPLTRVSHDVPAKRVVIPELAMVKFINPFPGVGVERLCLPECSLARARIKI</sequence>
<dbReference type="AlphaFoldDB" id="A0A7R9HVR5"/>
<organism evidence="1">
    <name type="scientific">Timema bartmani</name>
    <dbReference type="NCBI Taxonomy" id="61472"/>
    <lineage>
        <taxon>Eukaryota</taxon>
        <taxon>Metazoa</taxon>
        <taxon>Ecdysozoa</taxon>
        <taxon>Arthropoda</taxon>
        <taxon>Hexapoda</taxon>
        <taxon>Insecta</taxon>
        <taxon>Pterygota</taxon>
        <taxon>Neoptera</taxon>
        <taxon>Polyneoptera</taxon>
        <taxon>Phasmatodea</taxon>
        <taxon>Timematodea</taxon>
        <taxon>Timematoidea</taxon>
        <taxon>Timematidae</taxon>
        <taxon>Timema</taxon>
    </lineage>
</organism>
<dbReference type="EMBL" id="OD564267">
    <property type="protein sequence ID" value="CAD7437386.1"/>
    <property type="molecule type" value="Genomic_DNA"/>
</dbReference>
<name>A0A7R9HVR5_9NEOP</name>
<evidence type="ECO:0000313" key="1">
    <source>
        <dbReference type="EMBL" id="CAD7437386.1"/>
    </source>
</evidence>
<accession>A0A7R9HVR5</accession>
<protein>
    <submittedName>
        <fullName evidence="1">Uncharacterized protein</fullName>
    </submittedName>
</protein>
<proteinExistence type="predicted"/>
<gene>
    <name evidence="1" type="ORF">TBIB3V08_LOCUS3</name>
</gene>
<reference evidence="1" key="1">
    <citation type="submission" date="2020-11" db="EMBL/GenBank/DDBJ databases">
        <authorList>
            <person name="Tran Van P."/>
        </authorList>
    </citation>
    <scope>NUCLEOTIDE SEQUENCE</scope>
</reference>